<keyword evidence="2" id="KW-1185">Reference proteome</keyword>
<organism evidence="1 2">
    <name type="scientific">Pangasius djambal</name>
    <dbReference type="NCBI Taxonomy" id="1691987"/>
    <lineage>
        <taxon>Eukaryota</taxon>
        <taxon>Metazoa</taxon>
        <taxon>Chordata</taxon>
        <taxon>Craniata</taxon>
        <taxon>Vertebrata</taxon>
        <taxon>Euteleostomi</taxon>
        <taxon>Actinopterygii</taxon>
        <taxon>Neopterygii</taxon>
        <taxon>Teleostei</taxon>
        <taxon>Ostariophysi</taxon>
        <taxon>Siluriformes</taxon>
        <taxon>Pangasiidae</taxon>
        <taxon>Pangasius</taxon>
    </lineage>
</organism>
<dbReference type="Proteomes" id="UP000830395">
    <property type="component" value="Chromosome 10"/>
</dbReference>
<gene>
    <name evidence="1" type="ORF">PDJAM_G00014750</name>
</gene>
<name>A0ACC5YNX6_9TELE</name>
<comment type="caution">
    <text evidence="1">The sequence shown here is derived from an EMBL/GenBank/DDBJ whole genome shotgun (WGS) entry which is preliminary data.</text>
</comment>
<sequence>MIADAADWLIRIKLPRLAKTLGYCLKEVGVFVLNVSAMGKGINPVLDAKRHVCARRDKSNLESRFINVIKGYGVFATTWIEEGSFIVEYRGVLREAGQCMPDAYSYYFIYNNTRYCIDASVDDGSLGRLVNDDSNPNAKVKVISISRIPHLCLFALRDIQPGEEITYDYGGYDLPWRRGTWLCMGNPSHLDNNKEECKEPPSESDTTEQTIGQHDQEACTEGTTPPQTVNEECEEVPMRADKATQTTEQSTSVEQMIWKYIPYQCLTSEHQRICENQLLKIQLTPATQQILIKEDKRINEDPATSGQHVHDEELASNNEDASESQLPNQLTDEVGNMECNEEAEQQILEQQQTCMEVEPSVDGQSCPVSAAQSMNEEEQPKCQDEPYQTQLAEQTQAREETQPSNNDSSQTQNATQSSEADQESYLSSKDSNDETVSSDEEFLPDSDTDSDEDCGIEKPKKKAKTSVTSKETEEQAPIQNHLVTQATKLNFCFVCGKACTKITRHLKLHRKDNIEIETAFKLPKKSKQRSHILEVLRNRGNYQHNKLVLINGTGLIKARRMPKDDIDTQKFEYCMYCKGLYMRKELWKHVKRCTSNPERDTQKAPRSVLGLAALSQCPHLRHISDDVKKMLCDMHQDEVAQAIRDDEYVLKLAQDFFDKKGNSKERHAFVRQTVRCIGKFLVLLRNKFAMRNLAEAIKPSSFSLVTEAVKEIAEFNEEKKSFAIPSLARRIGLALRKYCILSARKAFAVGDKKLIQATGTFMDLFNNAQSQFALGEKRCLGIQSNSFLLPFVNDVRMFHCYLEKAAHCAMKELRETPFAQSYADLCKVTLAQILMFNRRHGEVSQMTIKSLQERDQVQASEISEALTELEKVFCEGYCKILVRQKIGALVPIILTPDMISALMLLTEKRDQCSVSKSNIYVFGQPRSNRCYRGENALRICANECGAMNPDMLTSTRFSRHISTLSQVLTLKNLELKKLAKFTGHDISLRKEYYRQSEATPRLAKICKLILAIEKGSAAEMLGQSLDDIVLPDEIRESDSEDEYFEEDDAFLKDREARRELALHLLSKKKNKPKTSNKICSVPAPTPEKQHNESTSKEQENESTSKEQDKKSTTEEPKGKPAQEQAEQKLKTGYSKGISTLPNAGATCAEW</sequence>
<reference evidence="1" key="1">
    <citation type="submission" date="2020-02" db="EMBL/GenBank/DDBJ databases">
        <title>Genome sequencing of the panga catfish, Pangasius djambal.</title>
        <authorList>
            <person name="Wen M."/>
            <person name="Zahm M."/>
            <person name="Roques C."/>
            <person name="Cabau C."/>
            <person name="Klopp C."/>
            <person name="Donnadieu C."/>
            <person name="Jouanno E."/>
            <person name="Avarre J.-C."/>
            <person name="Campet M."/>
            <person name="Ha T."/>
            <person name="Dugue R."/>
            <person name="Lampietro C."/>
            <person name="Louis A."/>
            <person name="Herpin A."/>
            <person name="Echchiki A."/>
            <person name="Berthelot C."/>
            <person name="Parey E."/>
            <person name="Roest-Crollius H."/>
            <person name="Braasch I."/>
            <person name="Postlethwait J.H."/>
            <person name="Bobe J."/>
            <person name="Montfort J."/>
            <person name="Bouchez O."/>
            <person name="Begum T."/>
            <person name="Schartl M."/>
            <person name="Gustiano R."/>
            <person name="Guiguen Y."/>
        </authorList>
    </citation>
    <scope>NUCLEOTIDE SEQUENCE</scope>
    <source>
        <strain evidence="1">Pdj_M5554</strain>
    </source>
</reference>
<accession>A0ACC5YNX6</accession>
<proteinExistence type="predicted"/>
<evidence type="ECO:0000313" key="1">
    <source>
        <dbReference type="EMBL" id="MCJ8736636.1"/>
    </source>
</evidence>
<evidence type="ECO:0000313" key="2">
    <source>
        <dbReference type="Proteomes" id="UP000830395"/>
    </source>
</evidence>
<dbReference type="EMBL" id="CM040984">
    <property type="protein sequence ID" value="MCJ8736636.1"/>
    <property type="molecule type" value="Genomic_DNA"/>
</dbReference>
<protein>
    <submittedName>
        <fullName evidence="1">Uncharacterized protein</fullName>
    </submittedName>
</protein>